<feature type="domain" description="Endonuclease/exonuclease/phosphatase" evidence="1">
    <location>
        <begin position="63"/>
        <end position="287"/>
    </location>
</feature>
<dbReference type="PANTHER" id="PTHR14859">
    <property type="entry name" value="CALCOFLUOR WHITE HYPERSENSITIVE PROTEIN PRECURSOR"/>
    <property type="match status" value="1"/>
</dbReference>
<dbReference type="Gene3D" id="3.60.10.10">
    <property type="entry name" value="Endonuclease/exonuclease/phosphatase"/>
    <property type="match status" value="1"/>
</dbReference>
<dbReference type="Proteomes" id="UP001325680">
    <property type="component" value="Chromosome"/>
</dbReference>
<dbReference type="SUPFAM" id="SSF56219">
    <property type="entry name" value="DNase I-like"/>
    <property type="match status" value="1"/>
</dbReference>
<evidence type="ECO:0000313" key="3">
    <source>
        <dbReference type="Proteomes" id="UP001325680"/>
    </source>
</evidence>
<dbReference type="EMBL" id="CP139960">
    <property type="protein sequence ID" value="WQD37742.1"/>
    <property type="molecule type" value="Genomic_DNA"/>
</dbReference>
<keyword evidence="2" id="KW-0255">Endonuclease</keyword>
<dbReference type="PANTHER" id="PTHR14859:SF1">
    <property type="entry name" value="PGAP2-INTERACTING PROTEIN"/>
    <property type="match status" value="1"/>
</dbReference>
<evidence type="ECO:0000259" key="1">
    <source>
        <dbReference type="Pfam" id="PF03372"/>
    </source>
</evidence>
<evidence type="ECO:0000313" key="2">
    <source>
        <dbReference type="EMBL" id="WQD37742.1"/>
    </source>
</evidence>
<dbReference type="RefSeq" id="WP_162817909.1">
    <property type="nucleotide sequence ID" value="NZ_CP139960.1"/>
</dbReference>
<keyword evidence="2" id="KW-0540">Nuclease</keyword>
<dbReference type="InterPro" id="IPR005135">
    <property type="entry name" value="Endo/exonuclease/phosphatase"/>
</dbReference>
<dbReference type="Pfam" id="PF03372">
    <property type="entry name" value="Exo_endo_phos"/>
    <property type="match status" value="1"/>
</dbReference>
<accession>A0ABZ0W890</accession>
<dbReference type="InterPro" id="IPR036691">
    <property type="entry name" value="Endo/exonu/phosph_ase_sf"/>
</dbReference>
<dbReference type="PROSITE" id="PS51257">
    <property type="entry name" value="PROKAR_LIPOPROTEIN"/>
    <property type="match status" value="1"/>
</dbReference>
<protein>
    <submittedName>
        <fullName evidence="2">Endonuclease/exonuclease/phosphatase family protein</fullName>
    </submittedName>
</protein>
<reference evidence="2 3" key="1">
    <citation type="submission" date="2023-12" db="EMBL/GenBank/DDBJ databases">
        <title>Genome sequencing and assembly of bacterial species from a model synthetic community.</title>
        <authorList>
            <person name="Hogle S.L."/>
        </authorList>
    </citation>
    <scope>NUCLEOTIDE SEQUENCE [LARGE SCALE GENOMIC DNA]</scope>
    <source>
        <strain evidence="2 3">HAMBI_3031</strain>
    </source>
</reference>
<dbReference type="InterPro" id="IPR051916">
    <property type="entry name" value="GPI-anchor_lipid_remodeler"/>
</dbReference>
<keyword evidence="3" id="KW-1185">Reference proteome</keyword>
<sequence length="298" mass="32834">MRTNRWTISGGILLLLSTLLILVMGCNKDPYMPDGEATYYGQGDGRFGGNNEEQPLLGSIKIMTYNIHAGSPPAYPDSVDMPAIAKAIATANPDVVFLQEVDRGTNRNGYTGDQAKVLADSLKMNFIYYSAREYLRGFYGVAILSKYPLYTVRKYLLKLENESTEQRVLGTAYIDLPGRDSVMAAVTHLQHNSATNRLQQANDIAGILALSDAKVVFGADLNEQESATGFFNVFDQMLTRTCIGGNCPRTFNAQNPTSVIDYLAYRPATAFSVITHSVVAEHYASDHLPVIAELKFHR</sequence>
<name>A0ABZ0W890_9BACT</name>
<organism evidence="2 3">
    <name type="scientific">Niabella yanshanensis</name>
    <dbReference type="NCBI Taxonomy" id="577386"/>
    <lineage>
        <taxon>Bacteria</taxon>
        <taxon>Pseudomonadati</taxon>
        <taxon>Bacteroidota</taxon>
        <taxon>Chitinophagia</taxon>
        <taxon>Chitinophagales</taxon>
        <taxon>Chitinophagaceae</taxon>
        <taxon>Niabella</taxon>
    </lineage>
</organism>
<dbReference type="GO" id="GO:0004519">
    <property type="term" value="F:endonuclease activity"/>
    <property type="evidence" value="ECO:0007669"/>
    <property type="project" value="UniProtKB-KW"/>
</dbReference>
<proteinExistence type="predicted"/>
<keyword evidence="2" id="KW-0378">Hydrolase</keyword>
<gene>
    <name evidence="2" type="ORF">U0035_18890</name>
</gene>